<dbReference type="InterPro" id="IPR011990">
    <property type="entry name" value="TPR-like_helical_dom_sf"/>
</dbReference>
<protein>
    <recommendedName>
        <fullName evidence="6">Outer membrane lipoprotein BamD-like domain-containing protein</fullName>
    </recommendedName>
</protein>
<evidence type="ECO:0000313" key="4">
    <source>
        <dbReference type="EMBL" id="OGG45964.1"/>
    </source>
</evidence>
<dbReference type="EMBL" id="MFKF01000352">
    <property type="protein sequence ID" value="OGG45964.1"/>
    <property type="molecule type" value="Genomic_DNA"/>
</dbReference>
<feature type="signal peptide" evidence="3">
    <location>
        <begin position="1"/>
        <end position="27"/>
    </location>
</feature>
<keyword evidence="1" id="KW-0677">Repeat</keyword>
<accession>A0A1F6C9W3</accession>
<evidence type="ECO:0000313" key="5">
    <source>
        <dbReference type="Proteomes" id="UP000178606"/>
    </source>
</evidence>
<evidence type="ECO:0000256" key="3">
    <source>
        <dbReference type="SAM" id="SignalP"/>
    </source>
</evidence>
<evidence type="ECO:0000256" key="1">
    <source>
        <dbReference type="ARBA" id="ARBA00022737"/>
    </source>
</evidence>
<keyword evidence="3" id="KW-0732">Signal</keyword>
<gene>
    <name evidence="4" type="ORF">A3F84_01175</name>
</gene>
<proteinExistence type="predicted"/>
<organism evidence="4 5">
    <name type="scientific">Handelsmanbacteria sp. (strain RIFCSPLOWO2_12_FULL_64_10)</name>
    <dbReference type="NCBI Taxonomy" id="1817868"/>
    <lineage>
        <taxon>Bacteria</taxon>
        <taxon>Candidatus Handelsmaniibacteriota</taxon>
    </lineage>
</organism>
<sequence length="239" mass="27500">MRSSQRWMCSLMLAGAWILGASVEASAAKAEADSLFLAAMGQVGRAPVKESLKAFERVLKADWKYAPAHFEIAKLYMSLNTPEDRQHARYALEEALYLDPKNVTYQLMLGDLLRAQGFLWSGGEHYERVWKTHPGDAKAAYKAGYYCLDEFMRYKDTRTHRSFAEKDFKKAIFYLKRSIELDPHFLDAYYRLGMVYIESRQPKALIRLAEQLLKQYPGDKDALLFCGLGYQIAGRLIRE</sequence>
<dbReference type="Proteomes" id="UP000178606">
    <property type="component" value="Unassembled WGS sequence"/>
</dbReference>
<name>A0A1F6C9W3_HANXR</name>
<dbReference type="PANTHER" id="PTHR45586:SF1">
    <property type="entry name" value="LIPOPOLYSACCHARIDE ASSEMBLY PROTEIN B"/>
    <property type="match status" value="1"/>
</dbReference>
<dbReference type="InterPro" id="IPR051012">
    <property type="entry name" value="CellSynth/LPSAsmb/PSIAsmb"/>
</dbReference>
<keyword evidence="2" id="KW-0802">TPR repeat</keyword>
<dbReference type="SUPFAM" id="SSF48452">
    <property type="entry name" value="TPR-like"/>
    <property type="match status" value="1"/>
</dbReference>
<evidence type="ECO:0008006" key="6">
    <source>
        <dbReference type="Google" id="ProtNLM"/>
    </source>
</evidence>
<reference evidence="4 5" key="1">
    <citation type="journal article" date="2016" name="Nat. Commun.">
        <title>Thousands of microbial genomes shed light on interconnected biogeochemical processes in an aquifer system.</title>
        <authorList>
            <person name="Anantharaman K."/>
            <person name="Brown C.T."/>
            <person name="Hug L.A."/>
            <person name="Sharon I."/>
            <person name="Castelle C.J."/>
            <person name="Probst A.J."/>
            <person name="Thomas B.C."/>
            <person name="Singh A."/>
            <person name="Wilkins M.J."/>
            <person name="Karaoz U."/>
            <person name="Brodie E.L."/>
            <person name="Williams K.H."/>
            <person name="Hubbard S.S."/>
            <person name="Banfield J.F."/>
        </authorList>
    </citation>
    <scope>NUCLEOTIDE SEQUENCE [LARGE SCALE GENOMIC DNA]</scope>
    <source>
        <strain evidence="5">RIFCSPLOWO2_12_FULL_64_10</strain>
    </source>
</reference>
<dbReference type="Gene3D" id="1.25.40.10">
    <property type="entry name" value="Tetratricopeptide repeat domain"/>
    <property type="match status" value="1"/>
</dbReference>
<dbReference type="AlphaFoldDB" id="A0A1F6C9W3"/>
<comment type="caution">
    <text evidence="4">The sequence shown here is derived from an EMBL/GenBank/DDBJ whole genome shotgun (WGS) entry which is preliminary data.</text>
</comment>
<dbReference type="Pfam" id="PF14559">
    <property type="entry name" value="TPR_19"/>
    <property type="match status" value="1"/>
</dbReference>
<dbReference type="PANTHER" id="PTHR45586">
    <property type="entry name" value="TPR REPEAT-CONTAINING PROTEIN PA4667"/>
    <property type="match status" value="1"/>
</dbReference>
<evidence type="ECO:0000256" key="2">
    <source>
        <dbReference type="ARBA" id="ARBA00022803"/>
    </source>
</evidence>
<feature type="chain" id="PRO_5009523296" description="Outer membrane lipoprotein BamD-like domain-containing protein" evidence="3">
    <location>
        <begin position="28"/>
        <end position="239"/>
    </location>
</feature>